<name>A0A6J7KS35_9ZZZZ</name>
<keyword evidence="1" id="KW-0472">Membrane</keyword>
<keyword evidence="1" id="KW-0812">Transmembrane</keyword>
<feature type="transmembrane region" description="Helical" evidence="1">
    <location>
        <begin position="50"/>
        <end position="69"/>
    </location>
</feature>
<dbReference type="AlphaFoldDB" id="A0A6J7KS35"/>
<protein>
    <submittedName>
        <fullName evidence="2">Unannotated protein</fullName>
    </submittedName>
</protein>
<accession>A0A6J7KS35</accession>
<gene>
    <name evidence="2" type="ORF">UFOPK3773_01765</name>
</gene>
<evidence type="ECO:0000313" key="2">
    <source>
        <dbReference type="EMBL" id="CAB4957212.1"/>
    </source>
</evidence>
<reference evidence="2" key="1">
    <citation type="submission" date="2020-05" db="EMBL/GenBank/DDBJ databases">
        <authorList>
            <person name="Chiriac C."/>
            <person name="Salcher M."/>
            <person name="Ghai R."/>
            <person name="Kavagutti S V."/>
        </authorList>
    </citation>
    <scope>NUCLEOTIDE SEQUENCE</scope>
</reference>
<proteinExistence type="predicted"/>
<feature type="transmembrane region" description="Helical" evidence="1">
    <location>
        <begin position="76"/>
        <end position="95"/>
    </location>
</feature>
<feature type="transmembrane region" description="Helical" evidence="1">
    <location>
        <begin position="12"/>
        <end position="30"/>
    </location>
</feature>
<feature type="transmembrane region" description="Helical" evidence="1">
    <location>
        <begin position="101"/>
        <end position="120"/>
    </location>
</feature>
<dbReference type="EMBL" id="CAFBNF010000237">
    <property type="protein sequence ID" value="CAB4957212.1"/>
    <property type="molecule type" value="Genomic_DNA"/>
</dbReference>
<sequence>MSKDDAPTWNRGRYWAATIALCAVLVYSSVLTLRDPTSSARLAGEIGVPTFIGTYGLATLKIVCAAIILQRGLPKVRLAAYAVVLTYLMLDLIGMLSVQEWYNVTTGSLKLVLLAIAFWWDRDRIHRQRKHVAAVA</sequence>
<evidence type="ECO:0000256" key="1">
    <source>
        <dbReference type="SAM" id="Phobius"/>
    </source>
</evidence>
<organism evidence="2">
    <name type="scientific">freshwater metagenome</name>
    <dbReference type="NCBI Taxonomy" id="449393"/>
    <lineage>
        <taxon>unclassified sequences</taxon>
        <taxon>metagenomes</taxon>
        <taxon>ecological metagenomes</taxon>
    </lineage>
</organism>
<keyword evidence="1" id="KW-1133">Transmembrane helix</keyword>